<proteinExistence type="predicted"/>
<name>A0A816J008_BRANA</name>
<accession>A0A816J008</accession>
<evidence type="ECO:0000313" key="1">
    <source>
        <dbReference type="EMBL" id="CAF1745525.1"/>
    </source>
</evidence>
<dbReference type="EMBL" id="HG994373">
    <property type="protein sequence ID" value="CAF1745525.1"/>
    <property type="molecule type" value="Genomic_DNA"/>
</dbReference>
<gene>
    <name evidence="1" type="ORF">DARMORV10_C09P35870.1</name>
</gene>
<protein>
    <submittedName>
        <fullName evidence="1">(rape) hypothetical protein</fullName>
    </submittedName>
</protein>
<sequence length="61" mass="7342">MIIRKVIVVSVNFQKLKVGLKTRIVSVLHVKELNVFWFHFVFDSILYLIQLELQYVFVQDF</sequence>
<dbReference type="AlphaFoldDB" id="A0A816J008"/>
<reference evidence="1" key="1">
    <citation type="submission" date="2021-01" db="EMBL/GenBank/DDBJ databases">
        <authorList>
            <consortium name="Genoscope - CEA"/>
            <person name="William W."/>
        </authorList>
    </citation>
    <scope>NUCLEOTIDE SEQUENCE</scope>
</reference>
<organism evidence="1">
    <name type="scientific">Brassica napus</name>
    <name type="common">Rape</name>
    <dbReference type="NCBI Taxonomy" id="3708"/>
    <lineage>
        <taxon>Eukaryota</taxon>
        <taxon>Viridiplantae</taxon>
        <taxon>Streptophyta</taxon>
        <taxon>Embryophyta</taxon>
        <taxon>Tracheophyta</taxon>
        <taxon>Spermatophyta</taxon>
        <taxon>Magnoliopsida</taxon>
        <taxon>eudicotyledons</taxon>
        <taxon>Gunneridae</taxon>
        <taxon>Pentapetalae</taxon>
        <taxon>rosids</taxon>
        <taxon>malvids</taxon>
        <taxon>Brassicales</taxon>
        <taxon>Brassicaceae</taxon>
        <taxon>Brassiceae</taxon>
        <taxon>Brassica</taxon>
    </lineage>
</organism>
<dbReference type="Proteomes" id="UP001295469">
    <property type="component" value="Chromosome C09"/>
</dbReference>